<dbReference type="PROSITE" id="PS50853">
    <property type="entry name" value="FN3"/>
    <property type="match status" value="1"/>
</dbReference>
<dbReference type="InterPro" id="IPR013378">
    <property type="entry name" value="InlB-like_B-rpt"/>
</dbReference>
<dbReference type="InterPro" id="IPR036116">
    <property type="entry name" value="FN3_sf"/>
</dbReference>
<dbReference type="InterPro" id="IPR051465">
    <property type="entry name" value="Cell_Envelope_Struct_Comp"/>
</dbReference>
<organism evidence="4 5">
    <name type="scientific">Paenibacillus aestuarii</name>
    <dbReference type="NCBI Taxonomy" id="516965"/>
    <lineage>
        <taxon>Bacteria</taxon>
        <taxon>Bacillati</taxon>
        <taxon>Bacillota</taxon>
        <taxon>Bacilli</taxon>
        <taxon>Bacillales</taxon>
        <taxon>Paenibacillaceae</taxon>
        <taxon>Paenibacillus</taxon>
    </lineage>
</organism>
<evidence type="ECO:0000259" key="2">
    <source>
        <dbReference type="PROSITE" id="PS50853"/>
    </source>
</evidence>
<evidence type="ECO:0000313" key="5">
    <source>
        <dbReference type="Proteomes" id="UP001596044"/>
    </source>
</evidence>
<dbReference type="SMART" id="SM00060">
    <property type="entry name" value="FN3"/>
    <property type="match status" value="1"/>
</dbReference>
<protein>
    <submittedName>
        <fullName evidence="4">InlB B-repeat-containing protein</fullName>
    </submittedName>
</protein>
<dbReference type="Gene3D" id="2.60.40.4270">
    <property type="entry name" value="Listeria-Bacteroides repeat domain"/>
    <property type="match status" value="2"/>
</dbReference>
<gene>
    <name evidence="4" type="ORF">ACFPOG_28270</name>
</gene>
<dbReference type="InterPro" id="IPR008964">
    <property type="entry name" value="Invasin/intimin_cell_adhesion"/>
</dbReference>
<dbReference type="Gene3D" id="2.60.40.10">
    <property type="entry name" value="Immunoglobulins"/>
    <property type="match status" value="4"/>
</dbReference>
<dbReference type="InterPro" id="IPR001119">
    <property type="entry name" value="SLH_dom"/>
</dbReference>
<dbReference type="Pfam" id="PF09479">
    <property type="entry name" value="Flg_new"/>
    <property type="match status" value="2"/>
</dbReference>
<dbReference type="EMBL" id="JBHSMJ010000041">
    <property type="protein sequence ID" value="MFC5452107.1"/>
    <property type="molecule type" value="Genomic_DNA"/>
</dbReference>
<evidence type="ECO:0000256" key="1">
    <source>
        <dbReference type="ARBA" id="ARBA00004196"/>
    </source>
</evidence>
<name>A0ABW0KHP4_9BACL</name>
<dbReference type="PANTHER" id="PTHR43308:SF5">
    <property type="entry name" value="S-LAYER PROTEIN _ PEPTIDOGLYCAN ENDO-BETA-N-ACETYLGLUCOSAMINIDASE"/>
    <property type="match status" value="1"/>
</dbReference>
<comment type="caution">
    <text evidence="4">The sequence shown here is derived from an EMBL/GenBank/DDBJ whole genome shotgun (WGS) entry which is preliminary data.</text>
</comment>
<feature type="domain" description="Fibronectin type-III" evidence="2">
    <location>
        <begin position="1356"/>
        <end position="1450"/>
    </location>
</feature>
<dbReference type="SUPFAM" id="SSF49373">
    <property type="entry name" value="Invasin/intimin cell-adhesion fragments"/>
    <property type="match status" value="1"/>
</dbReference>
<dbReference type="InterPro" id="IPR046780">
    <property type="entry name" value="aBig_2"/>
</dbReference>
<dbReference type="Pfam" id="PF20578">
    <property type="entry name" value="aBig_2"/>
    <property type="match status" value="1"/>
</dbReference>
<dbReference type="InterPro" id="IPR013783">
    <property type="entry name" value="Ig-like_fold"/>
</dbReference>
<dbReference type="PROSITE" id="PS51272">
    <property type="entry name" value="SLH"/>
    <property type="match status" value="3"/>
</dbReference>
<evidence type="ECO:0000259" key="3">
    <source>
        <dbReference type="PROSITE" id="PS51272"/>
    </source>
</evidence>
<keyword evidence="5" id="KW-1185">Reference proteome</keyword>
<dbReference type="PANTHER" id="PTHR43308">
    <property type="entry name" value="OUTER MEMBRANE PROTEIN ALPHA-RELATED"/>
    <property type="match status" value="1"/>
</dbReference>
<proteinExistence type="predicted"/>
<dbReference type="SUPFAM" id="SSF49464">
    <property type="entry name" value="Carboxypeptidase regulatory domain-like"/>
    <property type="match status" value="1"/>
</dbReference>
<dbReference type="Pfam" id="PF00395">
    <property type="entry name" value="SLH"/>
    <property type="match status" value="3"/>
</dbReference>
<evidence type="ECO:0000313" key="4">
    <source>
        <dbReference type="EMBL" id="MFC5452107.1"/>
    </source>
</evidence>
<reference evidence="5" key="1">
    <citation type="journal article" date="2019" name="Int. J. Syst. Evol. Microbiol.">
        <title>The Global Catalogue of Microorganisms (GCM) 10K type strain sequencing project: providing services to taxonomists for standard genome sequencing and annotation.</title>
        <authorList>
            <consortium name="The Broad Institute Genomics Platform"/>
            <consortium name="The Broad Institute Genome Sequencing Center for Infectious Disease"/>
            <person name="Wu L."/>
            <person name="Ma J."/>
        </authorList>
    </citation>
    <scope>NUCLEOTIDE SEQUENCE [LARGE SCALE GENOMIC DNA]</scope>
    <source>
        <strain evidence="5">KACC 11904</strain>
    </source>
</reference>
<dbReference type="Proteomes" id="UP001596044">
    <property type="component" value="Unassembled WGS sequence"/>
</dbReference>
<feature type="domain" description="SLH" evidence="3">
    <location>
        <begin position="2039"/>
        <end position="2097"/>
    </location>
</feature>
<accession>A0ABW0KHP4</accession>
<feature type="domain" description="SLH" evidence="3">
    <location>
        <begin position="1909"/>
        <end position="1972"/>
    </location>
</feature>
<comment type="subcellular location">
    <subcellularLocation>
        <location evidence="1">Cell envelope</location>
    </subcellularLocation>
</comment>
<dbReference type="NCBIfam" id="TIGR02543">
    <property type="entry name" value="List_Bact_rpt"/>
    <property type="match status" value="2"/>
</dbReference>
<dbReference type="SUPFAM" id="SSF49265">
    <property type="entry name" value="Fibronectin type III"/>
    <property type="match status" value="1"/>
</dbReference>
<feature type="domain" description="SLH" evidence="3">
    <location>
        <begin position="1975"/>
        <end position="2038"/>
    </location>
</feature>
<dbReference type="InterPro" id="IPR008969">
    <property type="entry name" value="CarboxyPept-like_regulatory"/>
</dbReference>
<dbReference type="RefSeq" id="WP_270880749.1">
    <property type="nucleotide sequence ID" value="NZ_JAQFVF010000037.1"/>
</dbReference>
<dbReference type="InterPro" id="IPR042229">
    <property type="entry name" value="Listeria/Bacterioides_rpt_sf"/>
</dbReference>
<dbReference type="InterPro" id="IPR003961">
    <property type="entry name" value="FN3_dom"/>
</dbReference>
<sequence length="2139" mass="225234">MTRRSNRSLVFAILRICLLFILIGGQVPLPQAAAAGAGSTPIQTFNDPVAAWPSSFTAYGDRTGVLYDPANEPGISPDDVDFTSGNSKGIGDKPSFYAAGDGANLYFRMRMLGDPRDEKGGFLSSVWLITISQGGAAKAVVGLNGKSPHEDYIYVTNPNGSVIHYINKTDSSGSNVPGTRVTVDTNGDYLLDLQVPISRLTEIDPSLTMSSVMQYSFATSKAANLAVVNKDGMTGAGVYVKASPFGIYSPTIGFTNLSSSYDNSTGSATPQPTAITGTTTNAADGSSVALTITSSATGQSVQTAATTVNSGTWGAAVSLLANGSYSVKAVVTNEYGDTGTATQRLDIGDSKISINGGNSYSTFTFPTTISGGLVKSTSGNRTVNLTITPSDGSPAVYTENGIKVNGAVSSGTWTSGTITAPLANNTYIVKAVDSNSSSVVAMQTIKYLNGTLTISAPANNSRSSTVTTPTITGTADAGSQVSLFVDGQPYRTVTADNGGNWSTVIDRALGANANSTSYHVIMAQMTDGAAHTKQVSVNYGVDAVDVNIENSGDTVYVTSAQPTVRGSSTDTMVNVTFQEKLDTSNTFTISNVPVTGGKWSAKVPTANALKDITDYKVTVSAASNAAKTDTATLKVKTSTFVVIESPASDSAAASNASVKGTTEPNAVVNLNVDSLLVVDVTADDAGNWTYPNTWTDGTHNVKATTSDSAGNEANDMTTFKVGAKTVTFNSNGGSAVNSQAVDAGSTAVKPANPILPGYTFSNWYSDANLQNAYSFSTPVRSDLTLYAGWTASGNAITFDSNGGSTVVGETVSTGGKVMKPSDPVKNGYAFAGWYSDSQLQSAFDFDNTTVSGALTLYAGWTADASAGVSGYVYSATGASVPDITISVMDAQGQLLGTAVSDNSGQYTVKGLPSVSAAVYIANSKKTLVSAQVSLQSGSVVKQDLHFPDIASIELTADPQVIVGDGNSTSQLQAVVKYRADNTPVTGASVLFSTEAGTLSTATAVTDSQGSASSVLTAPAIQGLSKTVKSSLIVVHDLESGVFAEQTVDITYSPAIVKGIVSIGGKPVSGAKVKISEDLGPVIGLFTAEVTTGPDGSYSIIVPLANHSYTLNITTQTVIDGQPMDLTFQQVADVSSAGQGETVNAENRISGQLFIRNQLGKTMTGIFGGTNPVSGMLYAGNQALQPFTVDANGKFVISGLKSGSYRMLFQVTVAGQKLAGIWKNVTVTENGELAIEPTLIDPYGIVTEGIMPVPGMELQLYWADTELNRQKGRTPDTQVALPEMLEFAPSQNHNPQLTNTQGEYGWLVFADGDYYVKAVKSGYETYDSRVEGRNVPAAEGEDGYIQNGIIHVGQSIVKYDISVSRQGAPTGMLQLTVPAVTESTAQLVWNTVFGSAYYDVYQNSTRIATVTSSTYTVTGLSSGTDYPFVVVAANDAGRLTSNTVHAVTPESISELNDDIKNAIKNLKVGYSNKTDIWESVTLPVFLVKDGDYGTLVGWKSSNPDVISISEDTVSSADSGFEPTKRKFIATVKRQAADVDVILTATVSKGAGTSLDRTFLLIAKSTKVDVNKTTVPRGDNTVVIDNQPVVATITRTTLSDSKIIDKLVIGDSEVQASSASVLNVFFSDRPDNGASQKADQLAFEVPIQSIEKIIAKNGVSQALQVMTPEGGIKLASEQLQKISNKGYDLYFVIVPDRDQTAEQANQLKQEVAAKASLSNVTLLDIPREIKTNLSKNDNITTEVILPLTNLSLPQDPAQKQAYLNSLRVYVQHTDDNTTEIIGGDGNTPAYVVYDDNGNPTGLRFSVKHFSTFTLFRASAVPAVAWSEGGSYSGAPEPVTVSVADSKAVSGSSTIEVSLSGGKAGSVDTSALQVLVGGKAAKVAKVELSADGSKLLIQLVNPVVAGYQIVVKYAPSETSGSGASVVPAFELKFDNPETHESYLRGYPDGTFKPDNSITRAEMATILARLLGKGKSTLPAKSYPDVTNAHWAHSSIEVMWQTGIMKGYDDGQFKPEQSISRGEFAATVLRFLGRAASPAQAYSFPDIAGHWARDEIETMHSLGYMFGENGMFRPMRNLSRNEAVATLNRVLKRGPLTGDFQPSWPDVPHANWGYGDVEEASRTHEFTRINDTEERLIRFKEDE</sequence>